<reference evidence="2" key="1">
    <citation type="submission" date="2017-02" db="EMBL/GenBank/DDBJ databases">
        <authorList>
            <person name="Varghese N."/>
            <person name="Submissions S."/>
        </authorList>
    </citation>
    <scope>NUCLEOTIDE SEQUENCE [LARGE SCALE GENOMIC DNA]</scope>
    <source>
        <strain evidence="2">DSM 22385</strain>
    </source>
</reference>
<proteinExistence type="predicted"/>
<dbReference type="RefSeq" id="WP_079703445.1">
    <property type="nucleotide sequence ID" value="NZ_FUYR01000003.1"/>
</dbReference>
<evidence type="ECO:0000313" key="1">
    <source>
        <dbReference type="EMBL" id="SKB82164.1"/>
    </source>
</evidence>
<organism evidence="1 2">
    <name type="scientific">Daejeonella lutea</name>
    <dbReference type="NCBI Taxonomy" id="572036"/>
    <lineage>
        <taxon>Bacteria</taxon>
        <taxon>Pseudomonadati</taxon>
        <taxon>Bacteroidota</taxon>
        <taxon>Sphingobacteriia</taxon>
        <taxon>Sphingobacteriales</taxon>
        <taxon>Sphingobacteriaceae</taxon>
        <taxon>Daejeonella</taxon>
    </lineage>
</organism>
<dbReference type="EMBL" id="FUYR01000003">
    <property type="protein sequence ID" value="SKB82164.1"/>
    <property type="molecule type" value="Genomic_DNA"/>
</dbReference>
<name>A0A1T5EE63_9SPHI</name>
<evidence type="ECO:0000313" key="2">
    <source>
        <dbReference type="Proteomes" id="UP000189981"/>
    </source>
</evidence>
<protein>
    <submittedName>
        <fullName evidence="1">Uncharacterized protein</fullName>
    </submittedName>
</protein>
<keyword evidence="2" id="KW-1185">Reference proteome</keyword>
<dbReference type="OrthoDB" id="880927at2"/>
<accession>A0A1T5EE63</accession>
<dbReference type="Proteomes" id="UP000189981">
    <property type="component" value="Unassembled WGS sequence"/>
</dbReference>
<dbReference type="AlphaFoldDB" id="A0A1T5EE63"/>
<gene>
    <name evidence="1" type="ORF">SAMN05661099_2931</name>
</gene>
<sequence>MAKQKRNVVMYGLSGKVNGQLLFKQYSYGTVVSKIPDRSKVILSDKQQASNEVFRKAVLYAKQVLKDPLKYAECKSRVAEGKTVYHTAIADYFKR</sequence>